<gene>
    <name evidence="6" type="ORF">HL667_03805</name>
</gene>
<sequence>MTERPDLDEIDRRILRELQADGRIRINELADRVGISHPNCLRRVRALRSSGVIKAIRATIDERRLGYEVVSFVTIQLESQHQTALGAFEAAIMPLPWVQQCWRISGDADFLLKCVSTGVEGMSRQLRQFAALPGVRAIRSFPSLGQSKDEPLPIPGHGDGAPG</sequence>
<dbReference type="PANTHER" id="PTHR30154:SF34">
    <property type="entry name" value="TRANSCRIPTIONAL REGULATOR AZLB"/>
    <property type="match status" value="1"/>
</dbReference>
<dbReference type="EMBL" id="JABFDN010000001">
    <property type="protein sequence ID" value="NPU64113.1"/>
    <property type="molecule type" value="Genomic_DNA"/>
</dbReference>
<dbReference type="Pfam" id="PF13412">
    <property type="entry name" value="HTH_24"/>
    <property type="match status" value="1"/>
</dbReference>
<dbReference type="InterPro" id="IPR011008">
    <property type="entry name" value="Dimeric_a/b-barrel"/>
</dbReference>
<evidence type="ECO:0000256" key="2">
    <source>
        <dbReference type="ARBA" id="ARBA00023125"/>
    </source>
</evidence>
<evidence type="ECO:0000256" key="4">
    <source>
        <dbReference type="SAM" id="MobiDB-lite"/>
    </source>
</evidence>
<comment type="caution">
    <text evidence="6">The sequence shown here is derived from an EMBL/GenBank/DDBJ whole genome shotgun (WGS) entry which is preliminary data.</text>
</comment>
<dbReference type="PROSITE" id="PS50956">
    <property type="entry name" value="HTH_ASNC_2"/>
    <property type="match status" value="1"/>
</dbReference>
<keyword evidence="1" id="KW-0805">Transcription regulation</keyword>
<feature type="region of interest" description="Disordered" evidence="4">
    <location>
        <begin position="143"/>
        <end position="163"/>
    </location>
</feature>
<dbReference type="InterPro" id="IPR000485">
    <property type="entry name" value="AsnC-type_HTH_dom"/>
</dbReference>
<dbReference type="RefSeq" id="WP_172109104.1">
    <property type="nucleotide sequence ID" value="NZ_JABFDN010000001.1"/>
</dbReference>
<reference evidence="6" key="1">
    <citation type="submission" date="2020-05" db="EMBL/GenBank/DDBJ databases">
        <title>Nod-independent and nitrogen-fixing Bradyrhizobium aeschynomene sp. nov. isolated from nodules of Aeschynomene indica.</title>
        <authorList>
            <person name="Zhang Z."/>
        </authorList>
    </citation>
    <scope>NUCLEOTIDE SEQUENCE</scope>
    <source>
        <strain evidence="6">83012</strain>
    </source>
</reference>
<evidence type="ECO:0000259" key="5">
    <source>
        <dbReference type="PROSITE" id="PS50956"/>
    </source>
</evidence>
<accession>A0ABX2C770</accession>
<name>A0ABX2C770_9BRAD</name>
<evidence type="ECO:0000256" key="1">
    <source>
        <dbReference type="ARBA" id="ARBA00023015"/>
    </source>
</evidence>
<protein>
    <submittedName>
        <fullName evidence="6">Lrp/AsnC family transcriptional regulator</fullName>
    </submittedName>
</protein>
<evidence type="ECO:0000313" key="6">
    <source>
        <dbReference type="EMBL" id="NPU64113.1"/>
    </source>
</evidence>
<evidence type="ECO:0000313" key="7">
    <source>
        <dbReference type="Proteomes" id="UP000886476"/>
    </source>
</evidence>
<dbReference type="InterPro" id="IPR036388">
    <property type="entry name" value="WH-like_DNA-bd_sf"/>
</dbReference>
<feature type="domain" description="HTH asnC-type" evidence="5">
    <location>
        <begin position="7"/>
        <end position="68"/>
    </location>
</feature>
<dbReference type="Pfam" id="PF01037">
    <property type="entry name" value="AsnC_trans_reg"/>
    <property type="match status" value="1"/>
</dbReference>
<dbReference type="InterPro" id="IPR036390">
    <property type="entry name" value="WH_DNA-bd_sf"/>
</dbReference>
<dbReference type="InterPro" id="IPR019887">
    <property type="entry name" value="Tscrpt_reg_AsnC/Lrp_C"/>
</dbReference>
<dbReference type="SMART" id="SM00344">
    <property type="entry name" value="HTH_ASNC"/>
    <property type="match status" value="1"/>
</dbReference>
<keyword evidence="3" id="KW-0804">Transcription</keyword>
<dbReference type="InterPro" id="IPR011991">
    <property type="entry name" value="ArsR-like_HTH"/>
</dbReference>
<keyword evidence="7" id="KW-1185">Reference proteome</keyword>
<dbReference type="PRINTS" id="PR00033">
    <property type="entry name" value="HTHASNC"/>
</dbReference>
<dbReference type="SUPFAM" id="SSF46785">
    <property type="entry name" value="Winged helix' DNA-binding domain"/>
    <property type="match status" value="1"/>
</dbReference>
<keyword evidence="2" id="KW-0238">DNA-binding</keyword>
<dbReference type="CDD" id="cd00090">
    <property type="entry name" value="HTH_ARSR"/>
    <property type="match status" value="1"/>
</dbReference>
<dbReference type="Gene3D" id="3.30.70.920">
    <property type="match status" value="1"/>
</dbReference>
<evidence type="ECO:0000256" key="3">
    <source>
        <dbReference type="ARBA" id="ARBA00023163"/>
    </source>
</evidence>
<dbReference type="InterPro" id="IPR019888">
    <property type="entry name" value="Tscrpt_reg_AsnC-like"/>
</dbReference>
<dbReference type="Proteomes" id="UP000886476">
    <property type="component" value="Unassembled WGS sequence"/>
</dbReference>
<proteinExistence type="predicted"/>
<dbReference type="SUPFAM" id="SSF54909">
    <property type="entry name" value="Dimeric alpha+beta barrel"/>
    <property type="match status" value="1"/>
</dbReference>
<dbReference type="PANTHER" id="PTHR30154">
    <property type="entry name" value="LEUCINE-RESPONSIVE REGULATORY PROTEIN"/>
    <property type="match status" value="1"/>
</dbReference>
<dbReference type="Gene3D" id="1.10.10.10">
    <property type="entry name" value="Winged helix-like DNA-binding domain superfamily/Winged helix DNA-binding domain"/>
    <property type="match status" value="1"/>
</dbReference>
<organism evidence="6 7">
    <name type="scientific">Bradyrhizobium aeschynomenes</name>
    <dbReference type="NCBI Taxonomy" id="2734909"/>
    <lineage>
        <taxon>Bacteria</taxon>
        <taxon>Pseudomonadati</taxon>
        <taxon>Pseudomonadota</taxon>
        <taxon>Alphaproteobacteria</taxon>
        <taxon>Hyphomicrobiales</taxon>
        <taxon>Nitrobacteraceae</taxon>
        <taxon>Bradyrhizobium</taxon>
    </lineage>
</organism>